<dbReference type="Gene3D" id="2.30.38.10">
    <property type="entry name" value="Luciferase, Domain 3"/>
    <property type="match status" value="1"/>
</dbReference>
<dbReference type="Proteomes" id="UP000823521">
    <property type="component" value="Unassembled WGS sequence"/>
</dbReference>
<evidence type="ECO:0000313" key="6">
    <source>
        <dbReference type="Proteomes" id="UP000823521"/>
    </source>
</evidence>
<organism evidence="5 6">
    <name type="scientific">Micromonospora echinofusca</name>
    <dbReference type="NCBI Taxonomy" id="47858"/>
    <lineage>
        <taxon>Bacteria</taxon>
        <taxon>Bacillati</taxon>
        <taxon>Actinomycetota</taxon>
        <taxon>Actinomycetes</taxon>
        <taxon>Micromonosporales</taxon>
        <taxon>Micromonosporaceae</taxon>
        <taxon>Micromonospora</taxon>
    </lineage>
</organism>
<comment type="cofactor">
    <cofactor evidence="1">
        <name>pantetheine 4'-phosphate</name>
        <dbReference type="ChEBI" id="CHEBI:47942"/>
    </cofactor>
</comment>
<protein>
    <submittedName>
        <fullName evidence="5">Amino acid adenylation domain-containing protein</fullName>
    </submittedName>
</protein>
<evidence type="ECO:0000256" key="3">
    <source>
        <dbReference type="ARBA" id="ARBA00022553"/>
    </source>
</evidence>
<keyword evidence="6" id="KW-1185">Reference proteome</keyword>
<dbReference type="Gene3D" id="3.30.559.30">
    <property type="entry name" value="Nonribosomal peptide synthetase, condensation domain"/>
    <property type="match status" value="1"/>
</dbReference>
<dbReference type="Pfam" id="PF00501">
    <property type="entry name" value="AMP-binding"/>
    <property type="match status" value="1"/>
</dbReference>
<accession>A0ABS3VTX5</accession>
<dbReference type="InterPro" id="IPR020806">
    <property type="entry name" value="PKS_PP-bd"/>
</dbReference>
<dbReference type="Gene3D" id="3.40.50.980">
    <property type="match status" value="2"/>
</dbReference>
<dbReference type="InterPro" id="IPR006162">
    <property type="entry name" value="Ppantetheine_attach_site"/>
</dbReference>
<evidence type="ECO:0000313" key="5">
    <source>
        <dbReference type="EMBL" id="MBO4207991.1"/>
    </source>
</evidence>
<dbReference type="InterPro" id="IPR000873">
    <property type="entry name" value="AMP-dep_synth/lig_dom"/>
</dbReference>
<comment type="caution">
    <text evidence="5">The sequence shown here is derived from an EMBL/GenBank/DDBJ whole genome shotgun (WGS) entry which is preliminary data.</text>
</comment>
<dbReference type="NCBIfam" id="TIGR01733">
    <property type="entry name" value="AA-adenyl-dom"/>
    <property type="match status" value="1"/>
</dbReference>
<dbReference type="RefSeq" id="WP_208814901.1">
    <property type="nucleotide sequence ID" value="NZ_WVUH01000161.1"/>
</dbReference>
<dbReference type="InterPro" id="IPR001242">
    <property type="entry name" value="Condensation_dom"/>
</dbReference>
<dbReference type="Gene3D" id="3.40.50.1820">
    <property type="entry name" value="alpha/beta hydrolase"/>
    <property type="match status" value="1"/>
</dbReference>
<dbReference type="PROSITE" id="PS00012">
    <property type="entry name" value="PHOSPHOPANTETHEINE"/>
    <property type="match status" value="1"/>
</dbReference>
<evidence type="ECO:0000256" key="2">
    <source>
        <dbReference type="ARBA" id="ARBA00022450"/>
    </source>
</evidence>
<dbReference type="PROSITE" id="PS00455">
    <property type="entry name" value="AMP_BINDING"/>
    <property type="match status" value="1"/>
</dbReference>
<dbReference type="InterPro" id="IPR020845">
    <property type="entry name" value="AMP-binding_CS"/>
</dbReference>
<proteinExistence type="predicted"/>
<dbReference type="SMART" id="SM00823">
    <property type="entry name" value="PKS_PP"/>
    <property type="match status" value="1"/>
</dbReference>
<dbReference type="CDD" id="cd19531">
    <property type="entry name" value="LCL_NRPS-like"/>
    <property type="match status" value="1"/>
</dbReference>
<dbReference type="InterPro" id="IPR010071">
    <property type="entry name" value="AA_adenyl_dom"/>
</dbReference>
<dbReference type="SUPFAM" id="SSF52777">
    <property type="entry name" value="CoA-dependent acyltransferases"/>
    <property type="match status" value="2"/>
</dbReference>
<dbReference type="PROSITE" id="PS50075">
    <property type="entry name" value="CARRIER"/>
    <property type="match status" value="1"/>
</dbReference>
<dbReference type="InterPro" id="IPR023213">
    <property type="entry name" value="CAT-like_dom_sf"/>
</dbReference>
<gene>
    <name evidence="5" type="ORF">GSF22_18570</name>
</gene>
<dbReference type="Pfam" id="PF00550">
    <property type="entry name" value="PP-binding"/>
    <property type="match status" value="1"/>
</dbReference>
<dbReference type="CDD" id="cd17646">
    <property type="entry name" value="A_NRPS_AB3403-like"/>
    <property type="match status" value="1"/>
</dbReference>
<dbReference type="SUPFAM" id="SSF47336">
    <property type="entry name" value="ACP-like"/>
    <property type="match status" value="1"/>
</dbReference>
<keyword evidence="2" id="KW-0596">Phosphopantetheine</keyword>
<sequence length="1074" mass="116949">MTAEPDVFPAASGQERMWFLARLEPDLAVYNVNLWIPLPPDYDLPLVREALTLLVRRHEVLRTTFRLDTAEPGTGAGADSTDGAAARGGVVQLVHPDAALDVTATDLRDLPAAEREPAFHRLARADAARPFALDRAPLWRARLVRLAADDLRLIWICDHTVFDGASSDPFVTELLECAAALAEGRPPRLVDLPIQFADYAVWQRGRLTDERVATELAHWRRVLADLPDELGLPTDRPRPPVRSYRGEVHRFALSAALTARVEQWSQRRGVTPFMTLLAAFKTLLSRWAGHPDIVVGCPMAGRALPELQPLIGMFVNAVVIRTDLGGDPGFTDIVHRVRAALLESIDHQELPFERIVEDLQRTRDLSRPPLYQVAFNLVPSDTRGQIANGTVKVDLALDLNVRDGRLHGRLEYATDLFDTATVQRLADTYTTLLTAALDDPDRPISRLPLLTAAQRAAVLAAGHGADVPLPAPALLTDLLDAQARRTPDAVAVVAGPDTLGYAALHTRANRLAHRLRERGVGPETPVAVCVPRRPDLVVALLAVLKAGGVLAPLDPDHPPARLAFQLADSRAAVVLTTHDLRERFAAHDQVTVVPVDEPDRQPGPDTPPPTDLHPEHAAYLLYTSGSTGRPKGVLTSHRSLVNRLAWMQQRFRLGTDDAVLHKTSAGFDVSLWELFWPLVTGARLVLAAPDGQRDPGYLRDEIVRSEVTTVHFVPSMLELFVSTDGIEACRSLRRIVCSGEELTRSLAERCRQRLPDTGPHNLYGPTEAAIDVSAWPFDPAVPGPVPIGRPEANTRLHVLDRWLEPLPVGFPGELYLGGVQLARGYLGRPGRTAGVFLPDPHGPAGARLYRTGDLARLRADGAVEYLGRTDAQVKVHGVRVELGEIESVLVGHPQVRRAVAAIRDDAPGGRGLVAYVDWAGEPTDAPARLRELLGQHLPVTLLPQAFVLTTDFPTSPSGKVDRAALPAPAGTDRTQVAAAYQPPGTPLEEELCALWAQLLGRDRVGVADDFFELGGHSLLAVQLVGRLRERYGVEFPLRRCFEVTTVGGHALEILALRLADTDAEALLAALEAGS</sequence>
<dbReference type="SUPFAM" id="SSF56801">
    <property type="entry name" value="Acetyl-CoA synthetase-like"/>
    <property type="match status" value="1"/>
</dbReference>
<keyword evidence="3" id="KW-0597">Phosphoprotein</keyword>
<dbReference type="PANTHER" id="PTHR45527:SF1">
    <property type="entry name" value="FATTY ACID SYNTHASE"/>
    <property type="match status" value="1"/>
</dbReference>
<dbReference type="PANTHER" id="PTHR45527">
    <property type="entry name" value="NONRIBOSOMAL PEPTIDE SYNTHETASE"/>
    <property type="match status" value="1"/>
</dbReference>
<dbReference type="InterPro" id="IPR045851">
    <property type="entry name" value="AMP-bd_C_sf"/>
</dbReference>
<dbReference type="InterPro" id="IPR009081">
    <property type="entry name" value="PP-bd_ACP"/>
</dbReference>
<dbReference type="Gene3D" id="3.30.300.30">
    <property type="match status" value="1"/>
</dbReference>
<dbReference type="InterPro" id="IPR025110">
    <property type="entry name" value="AMP-bd_C"/>
</dbReference>
<reference evidence="5 6" key="1">
    <citation type="submission" date="2019-12" db="EMBL/GenBank/DDBJ databases">
        <title>Whole genome sequencing of endophytic Actinobacterium Micromonospora sp. MPMI6T.</title>
        <authorList>
            <person name="Evv R."/>
            <person name="Podile A.R."/>
        </authorList>
    </citation>
    <scope>NUCLEOTIDE SEQUENCE [LARGE SCALE GENOMIC DNA]</scope>
    <source>
        <strain evidence="5 6">MPMI6</strain>
    </source>
</reference>
<dbReference type="EMBL" id="WVUH01000161">
    <property type="protein sequence ID" value="MBO4207991.1"/>
    <property type="molecule type" value="Genomic_DNA"/>
</dbReference>
<dbReference type="Pfam" id="PF00668">
    <property type="entry name" value="Condensation"/>
    <property type="match status" value="1"/>
</dbReference>
<feature type="domain" description="Carrier" evidence="4">
    <location>
        <begin position="982"/>
        <end position="1057"/>
    </location>
</feature>
<evidence type="ECO:0000256" key="1">
    <source>
        <dbReference type="ARBA" id="ARBA00001957"/>
    </source>
</evidence>
<evidence type="ECO:0000259" key="4">
    <source>
        <dbReference type="PROSITE" id="PS50075"/>
    </source>
</evidence>
<dbReference type="InterPro" id="IPR029058">
    <property type="entry name" value="AB_hydrolase_fold"/>
</dbReference>
<dbReference type="Gene3D" id="3.30.559.10">
    <property type="entry name" value="Chloramphenicol acetyltransferase-like domain"/>
    <property type="match status" value="1"/>
</dbReference>
<dbReference type="Pfam" id="PF13193">
    <property type="entry name" value="AMP-binding_C"/>
    <property type="match status" value="1"/>
</dbReference>
<dbReference type="InterPro" id="IPR036736">
    <property type="entry name" value="ACP-like_sf"/>
</dbReference>
<name>A0ABS3VTX5_MICEH</name>